<dbReference type="SMART" id="SM00086">
    <property type="entry name" value="PAC"/>
    <property type="match status" value="1"/>
</dbReference>
<dbReference type="SUPFAM" id="SSF55073">
    <property type="entry name" value="Nucleotide cyclase"/>
    <property type="match status" value="1"/>
</dbReference>
<dbReference type="Gene3D" id="3.30.450.20">
    <property type="entry name" value="PAS domain"/>
    <property type="match status" value="1"/>
</dbReference>
<dbReference type="GO" id="GO:0006164">
    <property type="term" value="P:purine nucleotide biosynthetic process"/>
    <property type="evidence" value="ECO:0007669"/>
    <property type="project" value="UniProtKB-KW"/>
</dbReference>
<evidence type="ECO:0000256" key="5">
    <source>
        <dbReference type="ARBA" id="ARBA00022741"/>
    </source>
</evidence>
<dbReference type="Proteomes" id="UP000063387">
    <property type="component" value="Chromosome"/>
</dbReference>
<evidence type="ECO:0000256" key="6">
    <source>
        <dbReference type="ARBA" id="ARBA00022755"/>
    </source>
</evidence>
<gene>
    <name evidence="13" type="primary">purL_2</name>
    <name evidence="13" type="ORF">LOKO_01542</name>
</gene>
<evidence type="ECO:0000256" key="4">
    <source>
        <dbReference type="ARBA" id="ARBA00022636"/>
    </source>
</evidence>
<dbReference type="InterPro" id="IPR029787">
    <property type="entry name" value="Nucleotide_cyclase"/>
</dbReference>
<keyword evidence="3 13" id="KW-0436">Ligase</keyword>
<dbReference type="GO" id="GO:0005524">
    <property type="term" value="F:ATP binding"/>
    <property type="evidence" value="ECO:0007669"/>
    <property type="project" value="UniProtKB-KW"/>
</dbReference>
<reference evidence="13 14" key="2">
    <citation type="submission" date="2016-02" db="EMBL/GenBank/DDBJ databases">
        <authorList>
            <person name="Wen L."/>
            <person name="He K."/>
            <person name="Yang H."/>
        </authorList>
    </citation>
    <scope>NUCLEOTIDE SEQUENCE [LARGE SCALE GENOMIC DNA]</scope>
    <source>
        <strain evidence="13 14">AGD 8-3</strain>
    </source>
</reference>
<keyword evidence="14" id="KW-1185">Reference proteome</keyword>
<dbReference type="CDD" id="cd01949">
    <property type="entry name" value="GGDEF"/>
    <property type="match status" value="1"/>
</dbReference>
<dbReference type="InterPro" id="IPR036604">
    <property type="entry name" value="PurS-like_sf"/>
</dbReference>
<dbReference type="NCBIfam" id="TIGR00229">
    <property type="entry name" value="sensory_box"/>
    <property type="match status" value="1"/>
</dbReference>
<dbReference type="Pfam" id="PF13426">
    <property type="entry name" value="PAS_9"/>
    <property type="match status" value="1"/>
</dbReference>
<dbReference type="PROSITE" id="PS50883">
    <property type="entry name" value="EAL"/>
    <property type="match status" value="1"/>
</dbReference>
<dbReference type="InterPro" id="IPR001610">
    <property type="entry name" value="PAC"/>
</dbReference>
<evidence type="ECO:0000259" key="9">
    <source>
        <dbReference type="PROSITE" id="PS50112"/>
    </source>
</evidence>
<keyword evidence="6" id="KW-0658">Purine biosynthesis</keyword>
<feature type="domain" description="PAS" evidence="9">
    <location>
        <begin position="412"/>
        <end position="478"/>
    </location>
</feature>
<dbReference type="NCBIfam" id="TIGR00254">
    <property type="entry name" value="GGDEF"/>
    <property type="match status" value="1"/>
</dbReference>
<comment type="catalytic activity">
    <reaction evidence="8">
        <text>3',3'-c-di-GMP + H2O = 5'-phosphoguanylyl(3'-&gt;5')guanosine + H(+)</text>
        <dbReference type="Rhea" id="RHEA:24902"/>
        <dbReference type="ChEBI" id="CHEBI:15377"/>
        <dbReference type="ChEBI" id="CHEBI:15378"/>
        <dbReference type="ChEBI" id="CHEBI:58754"/>
        <dbReference type="ChEBI" id="CHEBI:58805"/>
        <dbReference type="EC" id="3.1.4.52"/>
    </reaction>
    <physiologicalReaction direction="left-to-right" evidence="8">
        <dbReference type="Rhea" id="RHEA:24903"/>
    </physiologicalReaction>
</comment>
<dbReference type="GO" id="GO:0016874">
    <property type="term" value="F:ligase activity"/>
    <property type="evidence" value="ECO:0007669"/>
    <property type="project" value="UniProtKB-KW"/>
</dbReference>
<dbReference type="InterPro" id="IPR001633">
    <property type="entry name" value="EAL_dom"/>
</dbReference>
<dbReference type="SUPFAM" id="SSF55785">
    <property type="entry name" value="PYP-like sensor domain (PAS domain)"/>
    <property type="match status" value="1"/>
</dbReference>
<sequence>MLELRGAPALSAFRHDKLLAALRARVPEVESLHATYVHFVDHDGELSDDERQVLDRLLDYGIQSEGANDLGAEGQLFLVVPRIGTQSPWSSKATDIVHNCGLAKIRRLERGIAYRVVLRAPMSETAYSTIVETLHDRMTENVLADASDAARLFAHHEPAPLGQVNVLEGGRGALEAANGELGLALADDEIDYLLAAFQELARNPTDVELMMFAQANSEHCRHKIFNADWVVDGKAQPHSLFKMIKNTFNASPNDILSAYSDNAAVIRGSEAGRFFPAPLTGKAAERAVYGAQHEPIHILMKVETHNHPTAIAPYPGAATGAGGEIRDEGATGIGGKPKAGLTGFTVSNLRIPEFVQPWEAFDYGKPDRMQSALSIMLEGPIGGASFNNEFGRPNLAGYFRTFEQDAMGAGGIERSVEASINGIVIADATEADCPITYANSAFQVMTGYREEELMGRNCRFLQGEETDPETVALLRSRLAEQRECHVTLRNYRKDGSAFWNALYVSPVPDSDGRVTHFVGVLNDVSERQAYEERLAHSASHDTLTGLANRALLEERLIHHFALSQRQGHTMAVMFVDLDDFKPINDSLGHAIGDRVLVEVASRLSSVMRPGDTLGRLGGDEFVALLPATPHDVQAQMAKRLLKLLARPYRIERHELHLSASIGIAVSSDAVEQPMELIQQADMAMYRAKQQGRNAYQWFTHEITRRVNERLVMRNELQDAIDTQRLQLYYQPLYDPAHHIVSVEALLRWPHPDRGFVPPSEFIPLAEETGQIMPISRWVLERACLDMRLLDTRGLEGLKVAVNLSPMQFHRSGFLETLRETLGRLSFPANRLELELTEGVLLNDAEEAVEILHALRSMGVEVSIDDFGTGFSSLNYLKHLPISKVKIDRSFVSEVIDSADDASIVQAIISMAHHLGLLVVAEGIETDEQHSLLKEYGCEIFQGFLLARPMPLAQLEALLRADKRTKPVTSGGG</sequence>
<dbReference type="CDD" id="cd01948">
    <property type="entry name" value="EAL"/>
    <property type="match status" value="1"/>
</dbReference>
<dbReference type="InterPro" id="IPR052155">
    <property type="entry name" value="Biofilm_reg_signaling"/>
</dbReference>
<dbReference type="InterPro" id="IPR040707">
    <property type="entry name" value="FGAR-AT_N"/>
</dbReference>
<evidence type="ECO:0000259" key="12">
    <source>
        <dbReference type="PROSITE" id="PS50887"/>
    </source>
</evidence>
<dbReference type="KEGG" id="hco:LOKO_01542"/>
<dbReference type="PATRIC" id="fig|507626.3.peg.1530"/>
<accession>A0A0X8HDJ0</accession>
<evidence type="ECO:0000256" key="7">
    <source>
        <dbReference type="ARBA" id="ARBA00022840"/>
    </source>
</evidence>
<dbReference type="CDD" id="cd00130">
    <property type="entry name" value="PAS"/>
    <property type="match status" value="1"/>
</dbReference>
<dbReference type="RefSeq" id="WP_066447189.1">
    <property type="nucleotide sequence ID" value="NZ_CP014226.1"/>
</dbReference>
<dbReference type="PROSITE" id="PS50887">
    <property type="entry name" value="GGDEF"/>
    <property type="match status" value="1"/>
</dbReference>
<dbReference type="SUPFAM" id="SSF109736">
    <property type="entry name" value="FGAM synthase PurL, linker domain"/>
    <property type="match status" value="1"/>
</dbReference>
<dbReference type="AlphaFoldDB" id="A0A0X8HDJ0"/>
<dbReference type="SMART" id="SM00052">
    <property type="entry name" value="EAL"/>
    <property type="match status" value="1"/>
</dbReference>
<dbReference type="SMART" id="SM00267">
    <property type="entry name" value="GGDEF"/>
    <property type="match status" value="1"/>
</dbReference>
<dbReference type="FunFam" id="1.10.8.750:FF:000002">
    <property type="entry name" value="Phosphoribosylformylglycinamidine synthase"/>
    <property type="match status" value="1"/>
</dbReference>
<comment type="cofactor">
    <cofactor evidence="1">
        <name>Mg(2+)</name>
        <dbReference type="ChEBI" id="CHEBI:18420"/>
    </cofactor>
</comment>
<dbReference type="Pfam" id="PF18076">
    <property type="entry name" value="FGAR-AT_N"/>
    <property type="match status" value="1"/>
</dbReference>
<dbReference type="InterPro" id="IPR035919">
    <property type="entry name" value="EAL_sf"/>
</dbReference>
<dbReference type="Gene3D" id="3.30.70.270">
    <property type="match status" value="1"/>
</dbReference>
<dbReference type="Gene3D" id="1.10.8.750">
    <property type="entry name" value="Phosphoribosylformylglycinamidine synthase, linker domain"/>
    <property type="match status" value="1"/>
</dbReference>
<dbReference type="GO" id="GO:0071111">
    <property type="term" value="F:cyclic-guanylate-specific phosphodiesterase activity"/>
    <property type="evidence" value="ECO:0007669"/>
    <property type="project" value="UniProtKB-EC"/>
</dbReference>
<dbReference type="SUPFAM" id="SSF55326">
    <property type="entry name" value="PurM N-terminal domain-like"/>
    <property type="match status" value="1"/>
</dbReference>
<dbReference type="FunFam" id="3.30.70.270:FF:000001">
    <property type="entry name" value="Diguanylate cyclase domain protein"/>
    <property type="match status" value="1"/>
</dbReference>
<proteinExistence type="predicted"/>
<dbReference type="InterPro" id="IPR041609">
    <property type="entry name" value="PurL_linker"/>
</dbReference>
<evidence type="ECO:0000256" key="1">
    <source>
        <dbReference type="ARBA" id="ARBA00001946"/>
    </source>
</evidence>
<dbReference type="InterPro" id="IPR043128">
    <property type="entry name" value="Rev_trsase/Diguanyl_cyclase"/>
</dbReference>
<dbReference type="SUPFAM" id="SSF82697">
    <property type="entry name" value="PurS-like"/>
    <property type="match status" value="1"/>
</dbReference>
<dbReference type="EC" id="3.1.4.52" evidence="2"/>
<dbReference type="Gene3D" id="3.20.20.450">
    <property type="entry name" value="EAL domain"/>
    <property type="match status" value="1"/>
</dbReference>
<dbReference type="Pfam" id="PF18072">
    <property type="entry name" value="FGAR-AT_linker"/>
    <property type="match status" value="1"/>
</dbReference>
<dbReference type="EMBL" id="CP014226">
    <property type="protein sequence ID" value="AMD00610.1"/>
    <property type="molecule type" value="Genomic_DNA"/>
</dbReference>
<dbReference type="Pfam" id="PF00990">
    <property type="entry name" value="GGDEF"/>
    <property type="match status" value="1"/>
</dbReference>
<dbReference type="InterPro" id="IPR000160">
    <property type="entry name" value="GGDEF_dom"/>
</dbReference>
<evidence type="ECO:0000313" key="14">
    <source>
        <dbReference type="Proteomes" id="UP000063387"/>
    </source>
</evidence>
<evidence type="ECO:0000256" key="3">
    <source>
        <dbReference type="ARBA" id="ARBA00022598"/>
    </source>
</evidence>
<dbReference type="InterPro" id="IPR000700">
    <property type="entry name" value="PAS-assoc_C"/>
</dbReference>
<dbReference type="GO" id="GO:0071732">
    <property type="term" value="P:cellular response to nitric oxide"/>
    <property type="evidence" value="ECO:0007669"/>
    <property type="project" value="UniProtKB-ARBA"/>
</dbReference>
<dbReference type="InterPro" id="IPR036921">
    <property type="entry name" value="PurM-like_N_sf"/>
</dbReference>
<dbReference type="PROSITE" id="PS50113">
    <property type="entry name" value="PAC"/>
    <property type="match status" value="1"/>
</dbReference>
<evidence type="ECO:0000259" key="10">
    <source>
        <dbReference type="PROSITE" id="PS50113"/>
    </source>
</evidence>
<dbReference type="Pfam" id="PF00563">
    <property type="entry name" value="EAL"/>
    <property type="match status" value="1"/>
</dbReference>
<evidence type="ECO:0000256" key="8">
    <source>
        <dbReference type="ARBA" id="ARBA00051114"/>
    </source>
</evidence>
<dbReference type="InterPro" id="IPR035965">
    <property type="entry name" value="PAS-like_dom_sf"/>
</dbReference>
<dbReference type="Gene3D" id="3.30.1330.10">
    <property type="entry name" value="PurM-like, N-terminal domain"/>
    <property type="match status" value="1"/>
</dbReference>
<name>A0A0X8HDJ0_9GAMM</name>
<dbReference type="InterPro" id="IPR000014">
    <property type="entry name" value="PAS"/>
</dbReference>
<evidence type="ECO:0000259" key="11">
    <source>
        <dbReference type="PROSITE" id="PS50883"/>
    </source>
</evidence>
<dbReference type="STRING" id="507626.LOKO_01542"/>
<evidence type="ECO:0000256" key="2">
    <source>
        <dbReference type="ARBA" id="ARBA00012282"/>
    </source>
</evidence>
<dbReference type="PROSITE" id="PS50112">
    <property type="entry name" value="PAS"/>
    <property type="match status" value="1"/>
</dbReference>
<feature type="domain" description="PAC" evidence="10">
    <location>
        <begin position="482"/>
        <end position="536"/>
    </location>
</feature>
<reference evidence="13 14" key="1">
    <citation type="journal article" date="2016" name="Genome Announc.">
        <title>Draft Genome Sequence of 'Halomonas chromatireducens' Strain AGD 8-3, a Haloalkaliphilic Chromate- and Selenite-Reducing Gammaproteobacterium.</title>
        <authorList>
            <person name="Sharko F.S."/>
            <person name="Shapovalova A.A."/>
            <person name="Tsygankova S.V."/>
            <person name="Komova A.V."/>
            <person name="Boulygina E.S."/>
            <person name="Teslyuk A.B."/>
            <person name="Gotovtsev P.M."/>
            <person name="Namsaraev Z.B."/>
            <person name="Khijniak T.V."/>
            <person name="Nedoluzhko A.V."/>
            <person name="Vasilov R.G."/>
        </authorList>
    </citation>
    <scope>NUCLEOTIDE SEQUENCE [LARGE SCALE GENOMIC DNA]</scope>
    <source>
        <strain evidence="13 14">AGD 8-3</strain>
    </source>
</reference>
<organism evidence="13 14">
    <name type="scientific">Halomonas chromatireducens</name>
    <dbReference type="NCBI Taxonomy" id="507626"/>
    <lineage>
        <taxon>Bacteria</taxon>
        <taxon>Pseudomonadati</taxon>
        <taxon>Pseudomonadota</taxon>
        <taxon>Gammaproteobacteria</taxon>
        <taxon>Oceanospirillales</taxon>
        <taxon>Halomonadaceae</taxon>
        <taxon>Halomonas</taxon>
    </lineage>
</organism>
<dbReference type="SUPFAM" id="SSF141868">
    <property type="entry name" value="EAL domain-like"/>
    <property type="match status" value="1"/>
</dbReference>
<evidence type="ECO:0000313" key="13">
    <source>
        <dbReference type="EMBL" id="AMD00610.1"/>
    </source>
</evidence>
<protein>
    <recommendedName>
        <fullName evidence="2">cyclic-guanylate-specific phosphodiesterase</fullName>
        <ecNumber evidence="2">3.1.4.52</ecNumber>
    </recommendedName>
</protein>
<keyword evidence="7" id="KW-0067">ATP-binding</keyword>
<dbReference type="FunFam" id="3.20.20.450:FF:000001">
    <property type="entry name" value="Cyclic di-GMP phosphodiesterase yahA"/>
    <property type="match status" value="1"/>
</dbReference>
<dbReference type="PANTHER" id="PTHR44757:SF2">
    <property type="entry name" value="BIOFILM ARCHITECTURE MAINTENANCE PROTEIN MBAA"/>
    <property type="match status" value="1"/>
</dbReference>
<dbReference type="PANTHER" id="PTHR44757">
    <property type="entry name" value="DIGUANYLATE CYCLASE DGCP"/>
    <property type="match status" value="1"/>
</dbReference>
<feature type="domain" description="GGDEF" evidence="12">
    <location>
        <begin position="568"/>
        <end position="700"/>
    </location>
</feature>
<feature type="domain" description="EAL" evidence="11">
    <location>
        <begin position="709"/>
        <end position="962"/>
    </location>
</feature>
<keyword evidence="5" id="KW-0547">Nucleotide-binding</keyword>
<keyword evidence="4" id="KW-0973">c-di-GMP</keyword>